<comment type="caution">
    <text evidence="3">The sequence shown here is derived from an EMBL/GenBank/DDBJ whole genome shotgun (WGS) entry which is preliminary data.</text>
</comment>
<protein>
    <submittedName>
        <fullName evidence="3">Uncharacterized protein</fullName>
    </submittedName>
</protein>
<organism evidence="3 4">
    <name type="scientific">Pleurodeles waltl</name>
    <name type="common">Iberian ribbed newt</name>
    <dbReference type="NCBI Taxonomy" id="8319"/>
    <lineage>
        <taxon>Eukaryota</taxon>
        <taxon>Metazoa</taxon>
        <taxon>Chordata</taxon>
        <taxon>Craniata</taxon>
        <taxon>Vertebrata</taxon>
        <taxon>Euteleostomi</taxon>
        <taxon>Amphibia</taxon>
        <taxon>Batrachia</taxon>
        <taxon>Caudata</taxon>
        <taxon>Salamandroidea</taxon>
        <taxon>Salamandridae</taxon>
        <taxon>Pleurodelinae</taxon>
        <taxon>Pleurodeles</taxon>
    </lineage>
</organism>
<evidence type="ECO:0000313" key="4">
    <source>
        <dbReference type="Proteomes" id="UP001066276"/>
    </source>
</evidence>
<feature type="region of interest" description="Disordered" evidence="1">
    <location>
        <begin position="57"/>
        <end position="94"/>
    </location>
</feature>
<dbReference type="EMBL" id="JANPWB010000011">
    <property type="protein sequence ID" value="KAJ1129587.1"/>
    <property type="molecule type" value="Genomic_DNA"/>
</dbReference>
<evidence type="ECO:0000256" key="2">
    <source>
        <dbReference type="SAM" id="SignalP"/>
    </source>
</evidence>
<feature type="chain" id="PRO_5043328140" evidence="2">
    <location>
        <begin position="22"/>
        <end position="94"/>
    </location>
</feature>
<accession>A0AAV7PQR3</accession>
<reference evidence="3" key="1">
    <citation type="journal article" date="2022" name="bioRxiv">
        <title>Sequencing and chromosome-scale assembly of the giantPleurodeles waltlgenome.</title>
        <authorList>
            <person name="Brown T."/>
            <person name="Elewa A."/>
            <person name="Iarovenko S."/>
            <person name="Subramanian E."/>
            <person name="Araus A.J."/>
            <person name="Petzold A."/>
            <person name="Susuki M."/>
            <person name="Suzuki K.-i.T."/>
            <person name="Hayashi T."/>
            <person name="Toyoda A."/>
            <person name="Oliveira C."/>
            <person name="Osipova E."/>
            <person name="Leigh N.D."/>
            <person name="Simon A."/>
            <person name="Yun M.H."/>
        </authorList>
    </citation>
    <scope>NUCLEOTIDE SEQUENCE</scope>
    <source>
        <strain evidence="3">20211129_DDA</strain>
        <tissue evidence="3">Liver</tissue>
    </source>
</reference>
<dbReference type="Proteomes" id="UP001066276">
    <property type="component" value="Chromosome 7"/>
</dbReference>
<dbReference type="AlphaFoldDB" id="A0AAV7PQR3"/>
<proteinExistence type="predicted"/>
<gene>
    <name evidence="3" type="ORF">NDU88_007954</name>
</gene>
<keyword evidence="4" id="KW-1185">Reference proteome</keyword>
<evidence type="ECO:0000256" key="1">
    <source>
        <dbReference type="SAM" id="MobiDB-lite"/>
    </source>
</evidence>
<feature type="signal peptide" evidence="2">
    <location>
        <begin position="1"/>
        <end position="21"/>
    </location>
</feature>
<keyword evidence="2" id="KW-0732">Signal</keyword>
<feature type="compositionally biased region" description="Polar residues" evidence="1">
    <location>
        <begin position="63"/>
        <end position="85"/>
    </location>
</feature>
<evidence type="ECO:0000313" key="3">
    <source>
        <dbReference type="EMBL" id="KAJ1129587.1"/>
    </source>
</evidence>
<sequence length="94" mass="10562">MQALGICTLLCYVTIMWKVLNDSLPKDYPGATQTGAEKKATRQKSHVFNFEDEIRRMPKKLSSPMQPDSPQTNATTENRGIQNVATGIRNLKTH</sequence>
<name>A0AAV7PQR3_PLEWA</name>